<dbReference type="OrthoDB" id="9802264at2"/>
<evidence type="ECO:0000256" key="2">
    <source>
        <dbReference type="ARBA" id="ARBA00022448"/>
    </source>
</evidence>
<dbReference type="InterPro" id="IPR003439">
    <property type="entry name" value="ABC_transporter-like_ATP-bd"/>
</dbReference>
<dbReference type="InterPro" id="IPR050334">
    <property type="entry name" value="Molybdenum_import_ModC"/>
</dbReference>
<dbReference type="GO" id="GO:0015098">
    <property type="term" value="F:molybdate ion transmembrane transporter activity"/>
    <property type="evidence" value="ECO:0007669"/>
    <property type="project" value="InterPro"/>
</dbReference>
<dbReference type="PANTHER" id="PTHR43514">
    <property type="entry name" value="ABC TRANSPORTER I FAMILY MEMBER 10"/>
    <property type="match status" value="1"/>
</dbReference>
<dbReference type="SUPFAM" id="SSF50331">
    <property type="entry name" value="MOP-like"/>
    <property type="match status" value="1"/>
</dbReference>
<evidence type="ECO:0000256" key="3">
    <source>
        <dbReference type="ARBA" id="ARBA00022475"/>
    </source>
</evidence>
<reference evidence="14" key="1">
    <citation type="submission" date="2016-11" db="EMBL/GenBank/DDBJ databases">
        <title>Mesorhizobium oceanicum sp. nov., isolated from deep seawater in South China Sea.</title>
        <authorList>
            <person name="Fu G.-Y."/>
        </authorList>
    </citation>
    <scope>NUCLEOTIDE SEQUENCE [LARGE SCALE GENOMIC DNA]</scope>
    <source>
        <strain evidence="14">B7</strain>
    </source>
</reference>
<evidence type="ECO:0000256" key="9">
    <source>
        <dbReference type="ARBA" id="ARBA00023136"/>
    </source>
</evidence>
<dbReference type="Proteomes" id="UP000182840">
    <property type="component" value="Chromosome"/>
</dbReference>
<keyword evidence="14" id="KW-1185">Reference proteome</keyword>
<feature type="domain" description="ABC transporter" evidence="11">
    <location>
        <begin position="2"/>
        <end position="233"/>
    </location>
</feature>
<evidence type="ECO:0000256" key="6">
    <source>
        <dbReference type="ARBA" id="ARBA00022741"/>
    </source>
</evidence>
<accession>A0A1L3SYG3</accession>
<dbReference type="InterPro" id="IPR003593">
    <property type="entry name" value="AAA+_ATPase"/>
</dbReference>
<dbReference type="PROSITE" id="PS00211">
    <property type="entry name" value="ABC_TRANSPORTER_1"/>
    <property type="match status" value="1"/>
</dbReference>
<dbReference type="AlphaFoldDB" id="A0A1L3SYG3"/>
<keyword evidence="3" id="KW-1003">Cell membrane</keyword>
<dbReference type="InterPro" id="IPR017871">
    <property type="entry name" value="ABC_transporter-like_CS"/>
</dbReference>
<evidence type="ECO:0000313" key="13">
    <source>
        <dbReference type="EMBL" id="APH74355.1"/>
    </source>
</evidence>
<dbReference type="KEGG" id="meso:BSQ44_02515"/>
<dbReference type="PROSITE" id="PS50893">
    <property type="entry name" value="ABC_TRANSPORTER_2"/>
    <property type="match status" value="1"/>
</dbReference>
<dbReference type="Gene3D" id="3.40.50.300">
    <property type="entry name" value="P-loop containing nucleotide triphosphate hydrolases"/>
    <property type="match status" value="1"/>
</dbReference>
<evidence type="ECO:0000259" key="11">
    <source>
        <dbReference type="PROSITE" id="PS50893"/>
    </source>
</evidence>
<dbReference type="RefSeq" id="WP_072607811.1">
    <property type="nucleotide sequence ID" value="NZ_CP018171.1"/>
</dbReference>
<keyword evidence="9" id="KW-0472">Membrane</keyword>
<evidence type="ECO:0000256" key="8">
    <source>
        <dbReference type="ARBA" id="ARBA00022967"/>
    </source>
</evidence>
<dbReference type="Pfam" id="PF03459">
    <property type="entry name" value="TOBE"/>
    <property type="match status" value="1"/>
</dbReference>
<sequence length="367" mass="39617">MTISVDVRHRLGGFGIDAAFESEGRLTALFGPSGSGKTSLVNIVAGLIRPNEGRIVVDGRVLVDTAANVYVPVHKRRIGYVFQDARLFPHMSVRRNLDYGRRLTPPKDRYAEFGKVVDLLGIGHLLDRKPDGLSGGEKQRVAIGRALLASPRLILMDEPLASLDEARKAEIMPYIERLRDELRIPIVLVSHSVAEVARLATDMVVLENGRVAAAGPLNDVLQRLDLLPEDQRGEGGSVLEMTVAGHDESFAMTLLRSPAGEIRIPRTDAIRPGDVVRVRIRARDVMIATEPPRGLSALNVIPGTVTALNASGASLFDVSVDCGGQSILARITRQSVHVLGLTVGQPVFAVVKTVSFDTASTRRVAEG</sequence>
<dbReference type="Pfam" id="PF00005">
    <property type="entry name" value="ABC_tran"/>
    <property type="match status" value="1"/>
</dbReference>
<dbReference type="InterPro" id="IPR005116">
    <property type="entry name" value="Transp-assoc_OB_typ1"/>
</dbReference>
<keyword evidence="6" id="KW-0547">Nucleotide-binding</keyword>
<keyword evidence="4 10" id="KW-0500">Molybdenum</keyword>
<dbReference type="InterPro" id="IPR011868">
    <property type="entry name" value="ModC_ABC_ATP-bd"/>
</dbReference>
<evidence type="ECO:0000313" key="14">
    <source>
        <dbReference type="Proteomes" id="UP000182840"/>
    </source>
</evidence>
<dbReference type="STRING" id="1670800.BSQ44_02515"/>
<evidence type="ECO:0000256" key="1">
    <source>
        <dbReference type="ARBA" id="ARBA00005417"/>
    </source>
</evidence>
<dbReference type="PROSITE" id="PS51866">
    <property type="entry name" value="MOP"/>
    <property type="match status" value="1"/>
</dbReference>
<keyword evidence="2" id="KW-0813">Transport</keyword>
<dbReference type="EMBL" id="CP018171">
    <property type="protein sequence ID" value="APH74355.1"/>
    <property type="molecule type" value="Genomic_DNA"/>
</dbReference>
<dbReference type="NCBIfam" id="TIGR02142">
    <property type="entry name" value="modC_ABC"/>
    <property type="match status" value="1"/>
</dbReference>
<protein>
    <submittedName>
        <fullName evidence="13">Molybdenum ABC transporter ATP-binding protein</fullName>
    </submittedName>
</protein>
<keyword evidence="7 13" id="KW-0067">ATP-binding</keyword>
<evidence type="ECO:0000256" key="10">
    <source>
        <dbReference type="PROSITE-ProRule" id="PRU01213"/>
    </source>
</evidence>
<dbReference type="SUPFAM" id="SSF52540">
    <property type="entry name" value="P-loop containing nucleoside triphosphate hydrolases"/>
    <property type="match status" value="1"/>
</dbReference>
<name>A0A1L3SYG3_9HYPH</name>
<organism evidence="13 14">
    <name type="scientific">Aquibium oceanicum</name>
    <dbReference type="NCBI Taxonomy" id="1670800"/>
    <lineage>
        <taxon>Bacteria</taxon>
        <taxon>Pseudomonadati</taxon>
        <taxon>Pseudomonadota</taxon>
        <taxon>Alphaproteobacteria</taxon>
        <taxon>Hyphomicrobiales</taxon>
        <taxon>Phyllobacteriaceae</taxon>
        <taxon>Aquibium</taxon>
    </lineage>
</organism>
<evidence type="ECO:0000259" key="12">
    <source>
        <dbReference type="PROSITE" id="PS51866"/>
    </source>
</evidence>
<dbReference type="GO" id="GO:0016887">
    <property type="term" value="F:ATP hydrolysis activity"/>
    <property type="evidence" value="ECO:0007669"/>
    <property type="project" value="InterPro"/>
</dbReference>
<dbReference type="InterPro" id="IPR027417">
    <property type="entry name" value="P-loop_NTPase"/>
</dbReference>
<dbReference type="Gene3D" id="2.40.50.100">
    <property type="match status" value="1"/>
</dbReference>
<gene>
    <name evidence="13" type="ORF">BSQ44_02515</name>
</gene>
<dbReference type="InterPro" id="IPR008995">
    <property type="entry name" value="Mo/tungstate-bd_C_term_dom"/>
</dbReference>
<dbReference type="InterPro" id="IPR004606">
    <property type="entry name" value="Mop_domain"/>
</dbReference>
<dbReference type="GO" id="GO:0016020">
    <property type="term" value="C:membrane"/>
    <property type="evidence" value="ECO:0007669"/>
    <property type="project" value="InterPro"/>
</dbReference>
<feature type="domain" description="Mop" evidence="12">
    <location>
        <begin position="294"/>
        <end position="360"/>
    </location>
</feature>
<evidence type="ECO:0000256" key="4">
    <source>
        <dbReference type="ARBA" id="ARBA00022505"/>
    </source>
</evidence>
<proteinExistence type="inferred from homology"/>
<evidence type="ECO:0000256" key="5">
    <source>
        <dbReference type="ARBA" id="ARBA00022519"/>
    </source>
</evidence>
<dbReference type="GO" id="GO:0140359">
    <property type="term" value="F:ABC-type transporter activity"/>
    <property type="evidence" value="ECO:0007669"/>
    <property type="project" value="InterPro"/>
</dbReference>
<dbReference type="SMART" id="SM00382">
    <property type="entry name" value="AAA"/>
    <property type="match status" value="1"/>
</dbReference>
<keyword evidence="5" id="KW-0997">Cell inner membrane</keyword>
<comment type="similarity">
    <text evidence="1">Belongs to the ABC transporter superfamily.</text>
</comment>
<keyword evidence="8" id="KW-1278">Translocase</keyword>
<dbReference type="GO" id="GO:0005524">
    <property type="term" value="F:ATP binding"/>
    <property type="evidence" value="ECO:0007669"/>
    <property type="project" value="UniProtKB-KW"/>
</dbReference>
<evidence type="ECO:0000256" key="7">
    <source>
        <dbReference type="ARBA" id="ARBA00022840"/>
    </source>
</evidence>
<dbReference type="PANTHER" id="PTHR43514:SF4">
    <property type="entry name" value="ABC TRANSPORTER I FAMILY MEMBER 10"/>
    <property type="match status" value="1"/>
</dbReference>